<evidence type="ECO:0000259" key="5">
    <source>
        <dbReference type="PROSITE" id="PS50975"/>
    </source>
</evidence>
<protein>
    <submittedName>
        <fullName evidence="6">ATP-grasp domain containing protein</fullName>
    </submittedName>
</protein>
<dbReference type="SMART" id="SM01209">
    <property type="entry name" value="GARS_A"/>
    <property type="match status" value="1"/>
</dbReference>
<feature type="domain" description="ATP-grasp" evidence="5">
    <location>
        <begin position="615"/>
        <end position="807"/>
    </location>
</feature>
<dbReference type="OrthoDB" id="434648at2759"/>
<dbReference type="Proteomes" id="UP000693970">
    <property type="component" value="Unassembled WGS sequence"/>
</dbReference>
<accession>A0A9K3KE90</accession>
<comment type="caution">
    <text evidence="6">The sequence shown here is derived from an EMBL/GenBank/DDBJ whole genome shotgun (WGS) entry which is preliminary data.</text>
</comment>
<dbReference type="PANTHER" id="PTHR43585">
    <property type="entry name" value="FUMIPYRROLE BIOSYNTHESIS PROTEIN C"/>
    <property type="match status" value="1"/>
</dbReference>
<evidence type="ECO:0000256" key="4">
    <source>
        <dbReference type="PROSITE-ProRule" id="PRU00409"/>
    </source>
</evidence>
<dbReference type="GO" id="GO:0046872">
    <property type="term" value="F:metal ion binding"/>
    <property type="evidence" value="ECO:0007669"/>
    <property type="project" value="InterPro"/>
</dbReference>
<dbReference type="InterPro" id="IPR011761">
    <property type="entry name" value="ATP-grasp"/>
</dbReference>
<organism evidence="6 7">
    <name type="scientific">Nitzschia inconspicua</name>
    <dbReference type="NCBI Taxonomy" id="303405"/>
    <lineage>
        <taxon>Eukaryota</taxon>
        <taxon>Sar</taxon>
        <taxon>Stramenopiles</taxon>
        <taxon>Ochrophyta</taxon>
        <taxon>Bacillariophyta</taxon>
        <taxon>Bacillariophyceae</taxon>
        <taxon>Bacillariophycidae</taxon>
        <taxon>Bacillariales</taxon>
        <taxon>Bacillariaceae</taxon>
        <taxon>Nitzschia</taxon>
    </lineage>
</organism>
<keyword evidence="3 4" id="KW-0067">ATP-binding</keyword>
<evidence type="ECO:0000313" key="6">
    <source>
        <dbReference type="EMBL" id="KAG7342137.1"/>
    </source>
</evidence>
<reference evidence="6" key="2">
    <citation type="submission" date="2021-04" db="EMBL/GenBank/DDBJ databases">
        <authorList>
            <person name="Podell S."/>
        </authorList>
    </citation>
    <scope>NUCLEOTIDE SEQUENCE</scope>
    <source>
        <strain evidence="6">Hildebrandi</strain>
    </source>
</reference>
<name>A0A9K3KE90_9STRA</name>
<dbReference type="InterPro" id="IPR003806">
    <property type="entry name" value="ATP-grasp_PylC-type"/>
</dbReference>
<evidence type="ECO:0000256" key="2">
    <source>
        <dbReference type="ARBA" id="ARBA00022741"/>
    </source>
</evidence>
<keyword evidence="2 4" id="KW-0547">Nucleotide-binding</keyword>
<keyword evidence="7" id="KW-1185">Reference proteome</keyword>
<feature type="domain" description="ATP-grasp" evidence="5">
    <location>
        <begin position="135"/>
        <end position="336"/>
    </location>
</feature>
<keyword evidence="1" id="KW-0436">Ligase</keyword>
<dbReference type="PROSITE" id="PS50975">
    <property type="entry name" value="ATP_GRASP"/>
    <property type="match status" value="2"/>
</dbReference>
<dbReference type="Pfam" id="PF02655">
    <property type="entry name" value="ATP-grasp_3"/>
    <property type="match status" value="1"/>
</dbReference>
<dbReference type="PANTHER" id="PTHR43585:SF2">
    <property type="entry name" value="ATP-GRASP ENZYME FSQD"/>
    <property type="match status" value="1"/>
</dbReference>
<dbReference type="GO" id="GO:0005524">
    <property type="term" value="F:ATP binding"/>
    <property type="evidence" value="ECO:0007669"/>
    <property type="project" value="UniProtKB-UniRule"/>
</dbReference>
<evidence type="ECO:0000256" key="1">
    <source>
        <dbReference type="ARBA" id="ARBA00022598"/>
    </source>
</evidence>
<dbReference type="InterPro" id="IPR052032">
    <property type="entry name" value="ATP-dep_AA_Ligase"/>
</dbReference>
<proteinExistence type="predicted"/>
<gene>
    <name evidence="6" type="ORF">IV203_007229</name>
</gene>
<evidence type="ECO:0000256" key="3">
    <source>
        <dbReference type="ARBA" id="ARBA00022840"/>
    </source>
</evidence>
<evidence type="ECO:0000313" key="7">
    <source>
        <dbReference type="Proteomes" id="UP000693970"/>
    </source>
</evidence>
<sequence>MALSNGETIPESPYMGKKKIAVVVTPYSTGCMVAQEVQKRGYLLIAVWTIGFAEVMKTHVPKACGRMDYFAEIDQAETLEETKQRLLDAAKEHEIFCCFAGGEAGVDFADAFSEYLGVLSNGTDIPNRRDKYVQQELIRKAGLRAVRQAGGTKLEEVESFLQTESYPIVLKPTESAGSDGVKLCYTYEDAAQHFDKLMKSQLVNGGECPSVLCQEFLKGDEYVIDHVSRDGVHKTVMLWVYDKRKANGGDFVYFGMKAVDPTTEQAKILINYVRRTLDVLGIKNGPSHGEVMMTSEGPCLVEMNCRAHGGDGAWRPLALALTGGYSQVEGAADTFCDPKAFSKLPDRPPYPFKAAGQVVMLVSYSKGKVKSTPGYEVLRMLPSCVHMDGLVQPGAEVDYTQDLITCIGQMVMMHEDSDIVKRDIEFIRLMEQINGFFVYEQTATDLFKPDDVLGPKGTKNQKRAFSSDGPNLIRIMSNDRPELRGPLMKHMTTLDSSKEAVVVVDPYSTGAVVADEVMKRGFSVIALWSKGVTADMKEHIPVSCGTLNYIAQIDAEDNLLKISEAAYKAAGTKKIVACFAGTQTGVNLADQLSEQMKVRTNGTHVSNRSDKVVQQDVIRKHGLRCLRQVRGEKFADVEEFVKTEPLPLVLKPADGNEGVTLCHSIDEAMEHFELLMKTSSAILCQEFLNGTEYVVDHVSRDGEHKTMMIWKYDKRPCNGAPLVYFGTLPVDSDTYEAKILIPYVRGVLTALEVENGATSATVTMTPNGPCLVEMNLRPHGGDAIWRPIAMALTGGYSQIDVTVDSYLDRAKFSTIPSVYPSPFKAAGQVVYLVSKGRGTVRSVPGFDIIKELPSFVYLETGVRPGSSVDFTTDLFSALGCVVLMHRDPEVVKADVNRIGELEEKNEIIDYEPRI</sequence>
<dbReference type="Pfam" id="PF13535">
    <property type="entry name" value="ATP-grasp_4"/>
    <property type="match status" value="1"/>
</dbReference>
<reference evidence="6" key="1">
    <citation type="journal article" date="2021" name="Sci. Rep.">
        <title>Diploid genomic architecture of Nitzschia inconspicua, an elite biomass production diatom.</title>
        <authorList>
            <person name="Oliver A."/>
            <person name="Podell S."/>
            <person name="Pinowska A."/>
            <person name="Traller J.C."/>
            <person name="Smith S.R."/>
            <person name="McClure R."/>
            <person name="Beliaev A."/>
            <person name="Bohutskyi P."/>
            <person name="Hill E.A."/>
            <person name="Rabines A."/>
            <person name="Zheng H."/>
            <person name="Allen L.Z."/>
            <person name="Kuo A."/>
            <person name="Grigoriev I.V."/>
            <person name="Allen A.E."/>
            <person name="Hazlebeck D."/>
            <person name="Allen E.E."/>
        </authorList>
    </citation>
    <scope>NUCLEOTIDE SEQUENCE</scope>
    <source>
        <strain evidence="6">Hildebrandi</strain>
    </source>
</reference>
<dbReference type="AlphaFoldDB" id="A0A9K3KE90"/>
<dbReference type="EMBL" id="JAGRRH010000025">
    <property type="protein sequence ID" value="KAG7342137.1"/>
    <property type="molecule type" value="Genomic_DNA"/>
</dbReference>
<dbReference type="GO" id="GO:0016874">
    <property type="term" value="F:ligase activity"/>
    <property type="evidence" value="ECO:0007669"/>
    <property type="project" value="UniProtKB-KW"/>
</dbReference>